<proteinExistence type="predicted"/>
<evidence type="ECO:0000313" key="1">
    <source>
        <dbReference type="EMBL" id="SES11530.1"/>
    </source>
</evidence>
<keyword evidence="2" id="KW-1185">Reference proteome</keyword>
<dbReference type="EMBL" id="FOGW01000035">
    <property type="protein sequence ID" value="SES11530.1"/>
    <property type="molecule type" value="Genomic_DNA"/>
</dbReference>
<evidence type="ECO:0000313" key="2">
    <source>
        <dbReference type="Proteomes" id="UP000182471"/>
    </source>
</evidence>
<dbReference type="Proteomes" id="UP000182471">
    <property type="component" value="Unassembled WGS sequence"/>
</dbReference>
<dbReference type="RefSeq" id="WP_074730977.1">
    <property type="nucleotide sequence ID" value="NZ_FOGW01000035.1"/>
</dbReference>
<reference evidence="2" key="1">
    <citation type="submission" date="2016-10" db="EMBL/GenBank/DDBJ databases">
        <authorList>
            <person name="Varghese N."/>
            <person name="Submissions S."/>
        </authorList>
    </citation>
    <scope>NUCLEOTIDE SEQUENCE [LARGE SCALE GENOMIC DNA]</scope>
    <source>
        <strain evidence="2">S1b</strain>
    </source>
</reference>
<protein>
    <submittedName>
        <fullName evidence="1">DNA binding domain-containing protein, excisionase family</fullName>
    </submittedName>
</protein>
<accession>A0A1H9UPS5</accession>
<name>A0A1H9UPS5_9FIRM</name>
<dbReference type="AlphaFoldDB" id="A0A1H9UPS5"/>
<sequence>MEGYMTIKQAAEKWEVTPRRIQKLCVDGRIVGATKFGRDWAIPADAVKPGDKRITTGEYKNWRKKSDK</sequence>
<gene>
    <name evidence="1" type="ORF">SAMN02910429_02213</name>
</gene>
<organism evidence="1 2">
    <name type="scientific">Lachnobacterium bovis</name>
    <dbReference type="NCBI Taxonomy" id="140626"/>
    <lineage>
        <taxon>Bacteria</taxon>
        <taxon>Bacillati</taxon>
        <taxon>Bacillota</taxon>
        <taxon>Clostridia</taxon>
        <taxon>Lachnospirales</taxon>
        <taxon>Lachnospiraceae</taxon>
        <taxon>Lachnobacterium</taxon>
    </lineage>
</organism>